<feature type="signal peptide" evidence="1">
    <location>
        <begin position="1"/>
        <end position="16"/>
    </location>
</feature>
<keyword evidence="3" id="KW-1185">Reference proteome</keyword>
<dbReference type="InterPro" id="IPR000686">
    <property type="entry name" value="FANCC"/>
</dbReference>
<proteinExistence type="predicted"/>
<keyword evidence="1" id="KW-0732">Signal</keyword>
<organism evidence="2 3">
    <name type="scientific">Saguinus oedipus</name>
    <name type="common">Cotton-top tamarin</name>
    <name type="synonym">Oedipomidas oedipus</name>
    <dbReference type="NCBI Taxonomy" id="9490"/>
    <lineage>
        <taxon>Eukaryota</taxon>
        <taxon>Metazoa</taxon>
        <taxon>Chordata</taxon>
        <taxon>Craniata</taxon>
        <taxon>Vertebrata</taxon>
        <taxon>Euteleostomi</taxon>
        <taxon>Mammalia</taxon>
        <taxon>Eutheria</taxon>
        <taxon>Euarchontoglires</taxon>
        <taxon>Primates</taxon>
        <taxon>Haplorrhini</taxon>
        <taxon>Platyrrhini</taxon>
        <taxon>Cebidae</taxon>
        <taxon>Callitrichinae</taxon>
        <taxon>Saguinus</taxon>
    </lineage>
</organism>
<accession>A0ABQ9WCB6</accession>
<reference evidence="2 3" key="1">
    <citation type="submission" date="2023-05" db="EMBL/GenBank/DDBJ databases">
        <title>B98-5 Cell Line De Novo Hybrid Assembly: An Optical Mapping Approach.</title>
        <authorList>
            <person name="Kananen K."/>
            <person name="Auerbach J.A."/>
            <person name="Kautto E."/>
            <person name="Blachly J.S."/>
        </authorList>
    </citation>
    <scope>NUCLEOTIDE SEQUENCE [LARGE SCALE GENOMIC DNA]</scope>
    <source>
        <strain evidence="2">B95-8</strain>
        <tissue evidence="2">Cell line</tissue>
    </source>
</reference>
<comment type="caution">
    <text evidence="2">The sequence shown here is derived from an EMBL/GenBank/DDBJ whole genome shotgun (WGS) entry which is preliminary data.</text>
</comment>
<feature type="chain" id="PRO_5045792902" evidence="1">
    <location>
        <begin position="17"/>
        <end position="56"/>
    </location>
</feature>
<evidence type="ECO:0000256" key="1">
    <source>
        <dbReference type="SAM" id="SignalP"/>
    </source>
</evidence>
<name>A0ABQ9WCB6_SAGOE</name>
<protein>
    <submittedName>
        <fullName evidence="2">Uncharacterized protein</fullName>
    </submittedName>
</protein>
<gene>
    <name evidence="2" type="ORF">P7K49_000668</name>
</gene>
<dbReference type="Proteomes" id="UP001266305">
    <property type="component" value="Unassembled WGS sequence"/>
</dbReference>
<evidence type="ECO:0000313" key="3">
    <source>
        <dbReference type="Proteomes" id="UP001266305"/>
    </source>
</evidence>
<evidence type="ECO:0000313" key="2">
    <source>
        <dbReference type="EMBL" id="KAK2119282.1"/>
    </source>
</evidence>
<dbReference type="EMBL" id="JASSZA010000001">
    <property type="protein sequence ID" value="KAK2119282.1"/>
    <property type="molecule type" value="Genomic_DNA"/>
</dbReference>
<dbReference type="Pfam" id="PF02106">
    <property type="entry name" value="Fanconi_C"/>
    <property type="match status" value="1"/>
</dbReference>
<sequence length="56" mass="6080">MALLWLLVFYYSPCDGRQQRTQTMVGSKPHYVPICLAVQTSAPIGGSRAPSLLVSA</sequence>